<dbReference type="PANTHER" id="PTHR47942:SF63">
    <property type="entry name" value="PENTATRICOPEPTIDE REPEAT-CONTAINING PROTEIN"/>
    <property type="match status" value="1"/>
</dbReference>
<comment type="caution">
    <text evidence="4">The sequence shown here is derived from an EMBL/GenBank/DDBJ whole genome shotgun (WGS) entry which is preliminary data.</text>
</comment>
<dbReference type="InterPro" id="IPR051222">
    <property type="entry name" value="PPR/CCM1_RNA-binding"/>
</dbReference>
<name>A0A813F8Z9_POLGL</name>
<dbReference type="InterPro" id="IPR002885">
    <property type="entry name" value="PPR_rpt"/>
</dbReference>
<feature type="compositionally biased region" description="Low complexity" evidence="3">
    <location>
        <begin position="1"/>
        <end position="13"/>
    </location>
</feature>
<evidence type="ECO:0000256" key="2">
    <source>
        <dbReference type="PROSITE-ProRule" id="PRU00708"/>
    </source>
</evidence>
<sequence>MRSPSLQQLSPSPNFIEDSSYAPHIDARQRVRQHNRQRRRKAKEDDERRAVEEKERQERVQKSVPQVEAQRRRAARRAAELSRREKGEQDLVVQEQEQLLSARRERAKRYMTPETVREVISLDIRPDLDRHAAQAPPPARRAARPPSNGSRDSGSPEAARGRRPPPAELPVLLAPPESVAGPLPAEEPSHQSRTIGAGRSDQPVPCNALLSGTNGTRKATHVLECMLKADLEILLLTRMPWMNSVPDGFTYGSAISACEKSGQWHDACKSCAPKFHQLQRGNLRLRERQMGPSRATADQISLNAAISAAGKEGLLRMMSEARVVPDAMNYNAAISACEKTSSWRFALSLLIDMPRMRLLPTAVSCNEVSRRSKGCRRMLKDIKTSQKQAKRRST</sequence>
<evidence type="ECO:0000313" key="5">
    <source>
        <dbReference type="Proteomes" id="UP000654075"/>
    </source>
</evidence>
<feature type="compositionally biased region" description="Basic residues" evidence="3">
    <location>
        <begin position="30"/>
        <end position="41"/>
    </location>
</feature>
<dbReference type="PROSITE" id="PS51375">
    <property type="entry name" value="PPR"/>
    <property type="match status" value="1"/>
</dbReference>
<feature type="compositionally biased region" description="Basic and acidic residues" evidence="3">
    <location>
        <begin position="77"/>
        <end position="89"/>
    </location>
</feature>
<dbReference type="Gene3D" id="1.25.40.10">
    <property type="entry name" value="Tetratricopeptide repeat domain"/>
    <property type="match status" value="1"/>
</dbReference>
<keyword evidence="5" id="KW-1185">Reference proteome</keyword>
<evidence type="ECO:0008006" key="6">
    <source>
        <dbReference type="Google" id="ProtNLM"/>
    </source>
</evidence>
<accession>A0A813F8Z9</accession>
<feature type="repeat" description="PPR" evidence="2">
    <location>
        <begin position="326"/>
        <end position="360"/>
    </location>
</feature>
<reference evidence="4" key="1">
    <citation type="submission" date="2021-02" db="EMBL/GenBank/DDBJ databases">
        <authorList>
            <person name="Dougan E. K."/>
            <person name="Rhodes N."/>
            <person name="Thang M."/>
            <person name="Chan C."/>
        </authorList>
    </citation>
    <scope>NUCLEOTIDE SEQUENCE</scope>
</reference>
<keyword evidence="1" id="KW-0677">Repeat</keyword>
<protein>
    <recommendedName>
        <fullName evidence="6">Pentatricopeptide repeat-containing protein</fullName>
    </recommendedName>
</protein>
<dbReference type="Proteomes" id="UP000654075">
    <property type="component" value="Unassembled WGS sequence"/>
</dbReference>
<feature type="region of interest" description="Disordered" evidence="3">
    <location>
        <begin position="1"/>
        <end position="95"/>
    </location>
</feature>
<dbReference type="EMBL" id="CAJNNV010024873">
    <property type="protein sequence ID" value="CAE8610994.1"/>
    <property type="molecule type" value="Genomic_DNA"/>
</dbReference>
<feature type="region of interest" description="Disordered" evidence="3">
    <location>
        <begin position="127"/>
        <end position="204"/>
    </location>
</feature>
<proteinExistence type="predicted"/>
<evidence type="ECO:0000256" key="1">
    <source>
        <dbReference type="ARBA" id="ARBA00022737"/>
    </source>
</evidence>
<dbReference type="InterPro" id="IPR011990">
    <property type="entry name" value="TPR-like_helical_dom_sf"/>
</dbReference>
<feature type="compositionally biased region" description="Low complexity" evidence="3">
    <location>
        <begin position="169"/>
        <end position="180"/>
    </location>
</feature>
<gene>
    <name evidence="4" type="ORF">PGLA1383_LOCUS28803</name>
</gene>
<dbReference type="AlphaFoldDB" id="A0A813F8Z9"/>
<evidence type="ECO:0000313" key="4">
    <source>
        <dbReference type="EMBL" id="CAE8610994.1"/>
    </source>
</evidence>
<organism evidence="4 5">
    <name type="scientific">Polarella glacialis</name>
    <name type="common">Dinoflagellate</name>
    <dbReference type="NCBI Taxonomy" id="89957"/>
    <lineage>
        <taxon>Eukaryota</taxon>
        <taxon>Sar</taxon>
        <taxon>Alveolata</taxon>
        <taxon>Dinophyceae</taxon>
        <taxon>Suessiales</taxon>
        <taxon>Suessiaceae</taxon>
        <taxon>Polarella</taxon>
    </lineage>
</organism>
<dbReference type="Pfam" id="PF01535">
    <property type="entry name" value="PPR"/>
    <property type="match status" value="2"/>
</dbReference>
<dbReference type="PANTHER" id="PTHR47942">
    <property type="entry name" value="TETRATRICOPEPTIDE REPEAT (TPR)-LIKE SUPERFAMILY PROTEIN-RELATED"/>
    <property type="match status" value="1"/>
</dbReference>
<evidence type="ECO:0000256" key="3">
    <source>
        <dbReference type="SAM" id="MobiDB-lite"/>
    </source>
</evidence>
<feature type="compositionally biased region" description="Basic and acidic residues" evidence="3">
    <location>
        <begin position="42"/>
        <end position="61"/>
    </location>
</feature>